<organism evidence="1 2">
    <name type="scientific">Citrobacter phage Miller</name>
    <dbReference type="NCBI Taxonomy" id="1527524"/>
    <lineage>
        <taxon>Viruses</taxon>
        <taxon>Duplodnaviria</taxon>
        <taxon>Heunggongvirae</taxon>
        <taxon>Uroviricota</taxon>
        <taxon>Caudoviricetes</taxon>
        <taxon>Pantevenvirales</taxon>
        <taxon>Straboviridae</taxon>
        <taxon>Pseudotevenvirus</taxon>
        <taxon>Pseudotevenvirus miller</taxon>
    </lineage>
</organism>
<evidence type="ECO:0000313" key="2">
    <source>
        <dbReference type="Proteomes" id="UP000201263"/>
    </source>
</evidence>
<dbReference type="EMBL" id="KM236237">
    <property type="protein sequence ID" value="AIK67995.1"/>
    <property type="molecule type" value="Genomic_DNA"/>
</dbReference>
<reference evidence="1 2" key="1">
    <citation type="submission" date="2014-07" db="EMBL/GenBank/DDBJ databases">
        <title>Complete Genome of Citrobacter freundii Myophage Miller.</title>
        <authorList>
            <person name="Hwang K."/>
            <person name="Luna A.J."/>
            <person name="Hernandez A.C."/>
            <person name="Everett G.F.K."/>
        </authorList>
    </citation>
    <scope>NUCLEOTIDE SEQUENCE [LARGE SCALE GENOMIC DNA]</scope>
</reference>
<name>A0A076YKW0_9CAUD</name>
<dbReference type="Proteomes" id="UP000201263">
    <property type="component" value="Segment"/>
</dbReference>
<evidence type="ECO:0000313" key="1">
    <source>
        <dbReference type="EMBL" id="AIK67995.1"/>
    </source>
</evidence>
<dbReference type="KEGG" id="vg:22113531"/>
<protein>
    <submittedName>
        <fullName evidence="1">Uncharacterized protein</fullName>
    </submittedName>
</protein>
<dbReference type="GeneID" id="22113531"/>
<sequence length="108" mass="12809">MSCPTWAHFENLKEGTRKRVYINLGWIPPSDFELSVILVNASKEINETFEWERLTLPVHPGFFMSREKFEEMKRAVECINGFTTPSLRMHYRNLFTLKKAWEIAEVEL</sequence>
<proteinExistence type="predicted"/>
<dbReference type="RefSeq" id="YP_009097661.1">
    <property type="nucleotide sequence ID" value="NC_025414.1"/>
</dbReference>
<keyword evidence="2" id="KW-1185">Reference proteome</keyword>
<accession>A0A076YKW0</accession>
<gene>
    <name evidence="1" type="ORF">CPTMiller_0059</name>
</gene>